<comment type="caution">
    <text evidence="1">The sequence shown here is derived from an EMBL/GenBank/DDBJ whole genome shotgun (WGS) entry which is preliminary data.</text>
</comment>
<keyword evidence="2" id="KW-1185">Reference proteome</keyword>
<sequence>MHQQIKKHISVAGWALALGSLLMLNGCKKATEPEPADENELITTVVLRFTEQGTTNSQSFTFQDKDGDGGAAPTKFDSVTLTASKSYSLTVEVLDESKTPAESITDEIREKKDEHLFVFAATPATLLTYTYGDVDSRNFPVGLTGLARTGTAGTGQFNVRLRHQPPVNGVAVKNGTASPGSDDINLNFNLLVR</sequence>
<dbReference type="RefSeq" id="WP_166693410.1">
    <property type="nucleotide sequence ID" value="NZ_WAEL01000008.1"/>
</dbReference>
<dbReference type="EMBL" id="WAEL01000008">
    <property type="protein sequence ID" value="NID12649.1"/>
    <property type="molecule type" value="Genomic_DNA"/>
</dbReference>
<gene>
    <name evidence="1" type="ORF">F7231_20935</name>
</gene>
<name>A0ABX0QK35_9BACT</name>
<dbReference type="Proteomes" id="UP000606008">
    <property type="component" value="Unassembled WGS sequence"/>
</dbReference>
<organism evidence="1 2">
    <name type="scientific">Fibrivirga algicola</name>
    <dbReference type="NCBI Taxonomy" id="2950420"/>
    <lineage>
        <taxon>Bacteria</taxon>
        <taxon>Pseudomonadati</taxon>
        <taxon>Bacteroidota</taxon>
        <taxon>Cytophagia</taxon>
        <taxon>Cytophagales</taxon>
        <taxon>Spirosomataceae</taxon>
        <taxon>Fibrivirga</taxon>
    </lineage>
</organism>
<accession>A0ABX0QK35</accession>
<evidence type="ECO:0000313" key="2">
    <source>
        <dbReference type="Proteomes" id="UP000606008"/>
    </source>
</evidence>
<proteinExistence type="predicted"/>
<evidence type="ECO:0008006" key="3">
    <source>
        <dbReference type="Google" id="ProtNLM"/>
    </source>
</evidence>
<reference evidence="1" key="1">
    <citation type="submission" date="2024-05" db="EMBL/GenBank/DDBJ databases">
        <authorList>
            <person name="Jung D.-H."/>
        </authorList>
    </citation>
    <scope>NUCLEOTIDE SEQUENCE</scope>
    <source>
        <strain evidence="1">JA-25</strain>
    </source>
</reference>
<protein>
    <recommendedName>
        <fullName evidence="3">Type 1 periplasmic binding fold superfamily protein</fullName>
    </recommendedName>
</protein>
<evidence type="ECO:0000313" key="1">
    <source>
        <dbReference type="EMBL" id="NID12649.1"/>
    </source>
</evidence>